<dbReference type="PANTHER" id="PTHR11237:SF4">
    <property type="entry name" value="5-DEMETHOXYUBIQUINONE HYDROXYLASE, MITOCHONDRIAL"/>
    <property type="match status" value="1"/>
</dbReference>
<keyword evidence="7" id="KW-0472">Membrane</keyword>
<dbReference type="PaxDb" id="2903-EOD14980"/>
<keyword evidence="5" id="KW-0408">Iron</keyword>
<evidence type="ECO:0000256" key="3">
    <source>
        <dbReference type="ARBA" id="ARBA00022723"/>
    </source>
</evidence>
<evidence type="ECO:0000256" key="2">
    <source>
        <dbReference type="ARBA" id="ARBA00022688"/>
    </source>
</evidence>
<dbReference type="RefSeq" id="XP_005767409.1">
    <property type="nucleotide sequence ID" value="XM_005767352.1"/>
</dbReference>
<dbReference type="PANTHER" id="PTHR11237">
    <property type="entry name" value="COENZYME Q10 BIOSYNTHESIS PROTEIN 7"/>
    <property type="match status" value="1"/>
</dbReference>
<evidence type="ECO:0000313" key="8">
    <source>
        <dbReference type="EnsemblProtists" id="EOD14980"/>
    </source>
</evidence>
<evidence type="ECO:0000256" key="7">
    <source>
        <dbReference type="ARBA" id="ARBA00023136"/>
    </source>
</evidence>
<dbReference type="KEGG" id="ehx:EMIHUDRAFT_197688"/>
<dbReference type="InterPro" id="IPR011566">
    <property type="entry name" value="Ubq_synth_Coq7"/>
</dbReference>
<comment type="pathway">
    <text evidence="1">Cofactor biosynthesis; ubiquinone biosynthesis.</text>
</comment>
<name>A0A0D3IUP5_EMIH1</name>
<dbReference type="STRING" id="2903.R1DKJ2"/>
<proteinExistence type="predicted"/>
<dbReference type="Pfam" id="PF03232">
    <property type="entry name" value="COQ7"/>
    <property type="match status" value="1"/>
</dbReference>
<evidence type="ECO:0000256" key="5">
    <source>
        <dbReference type="ARBA" id="ARBA00023004"/>
    </source>
</evidence>
<dbReference type="EnsemblProtists" id="EOD14980">
    <property type="protein sequence ID" value="EOD14980"/>
    <property type="gene ID" value="EMIHUDRAFT_197688"/>
</dbReference>
<dbReference type="GO" id="GO:0006744">
    <property type="term" value="P:ubiquinone biosynthetic process"/>
    <property type="evidence" value="ECO:0007669"/>
    <property type="project" value="UniProtKB-KW"/>
</dbReference>
<sequence>MLPLRASLACRRLPRRLSAPPLEAFNTSRRLSTLSADHTPAPEFDLAAIRSELAVEHEHSAGSECRWDDASAPWHWLDREMSSNMAGETGAVCIYDGAAAALSLRGTASAETLRFVDEHRAAERRHLELIECLLPPHKHTRLLPMWRAAGFALGFAPALVSDRALFKTVEAVETFVEEHYGEQIGPLKVHGRCPQLVALLEHCCADEARAGNERYVEREDNDL</sequence>
<evidence type="ECO:0000313" key="9">
    <source>
        <dbReference type="Proteomes" id="UP000013827"/>
    </source>
</evidence>
<evidence type="ECO:0000256" key="6">
    <source>
        <dbReference type="ARBA" id="ARBA00023033"/>
    </source>
</evidence>
<keyword evidence="9" id="KW-1185">Reference proteome</keyword>
<accession>A0A0D3IUP5</accession>
<keyword evidence="4" id="KW-0560">Oxidoreductase</keyword>
<evidence type="ECO:0000256" key="4">
    <source>
        <dbReference type="ARBA" id="ARBA00023002"/>
    </source>
</evidence>
<keyword evidence="6" id="KW-0503">Monooxygenase</keyword>
<dbReference type="HOGENOM" id="CLU_1242082_0_0_1"/>
<keyword evidence="3" id="KW-0479">Metal-binding</keyword>
<evidence type="ECO:0000256" key="1">
    <source>
        <dbReference type="ARBA" id="ARBA00004749"/>
    </source>
</evidence>
<dbReference type="SUPFAM" id="SSF47240">
    <property type="entry name" value="Ferritin-like"/>
    <property type="match status" value="1"/>
</dbReference>
<protein>
    <recommendedName>
        <fullName evidence="10">Ubiquinone biosynthesis protein COQ7</fullName>
    </recommendedName>
</protein>
<reference evidence="8" key="2">
    <citation type="submission" date="2024-10" db="UniProtKB">
        <authorList>
            <consortium name="EnsemblProtists"/>
        </authorList>
    </citation>
    <scope>IDENTIFICATION</scope>
</reference>
<dbReference type="GeneID" id="17260825"/>
<dbReference type="GO" id="GO:0046872">
    <property type="term" value="F:metal ion binding"/>
    <property type="evidence" value="ECO:0007669"/>
    <property type="project" value="UniProtKB-KW"/>
</dbReference>
<keyword evidence="2" id="KW-0831">Ubiquinone biosynthesis</keyword>
<dbReference type="GO" id="GO:0005743">
    <property type="term" value="C:mitochondrial inner membrane"/>
    <property type="evidence" value="ECO:0007669"/>
    <property type="project" value="TreeGrafter"/>
</dbReference>
<organism evidence="8 9">
    <name type="scientific">Emiliania huxleyi (strain CCMP1516)</name>
    <dbReference type="NCBI Taxonomy" id="280463"/>
    <lineage>
        <taxon>Eukaryota</taxon>
        <taxon>Haptista</taxon>
        <taxon>Haptophyta</taxon>
        <taxon>Prymnesiophyceae</taxon>
        <taxon>Isochrysidales</taxon>
        <taxon>Noelaerhabdaceae</taxon>
        <taxon>Emiliania</taxon>
    </lineage>
</organism>
<dbReference type="eggNOG" id="ENOG502SVHF">
    <property type="taxonomic scope" value="Eukaryota"/>
</dbReference>
<evidence type="ECO:0008006" key="10">
    <source>
        <dbReference type="Google" id="ProtNLM"/>
    </source>
</evidence>
<reference evidence="9" key="1">
    <citation type="journal article" date="2013" name="Nature">
        <title>Pan genome of the phytoplankton Emiliania underpins its global distribution.</title>
        <authorList>
            <person name="Read B.A."/>
            <person name="Kegel J."/>
            <person name="Klute M.J."/>
            <person name="Kuo A."/>
            <person name="Lefebvre S.C."/>
            <person name="Maumus F."/>
            <person name="Mayer C."/>
            <person name="Miller J."/>
            <person name="Monier A."/>
            <person name="Salamov A."/>
            <person name="Young J."/>
            <person name="Aguilar M."/>
            <person name="Claverie J.M."/>
            <person name="Frickenhaus S."/>
            <person name="Gonzalez K."/>
            <person name="Herman E.K."/>
            <person name="Lin Y.C."/>
            <person name="Napier J."/>
            <person name="Ogata H."/>
            <person name="Sarno A.F."/>
            <person name="Shmutz J."/>
            <person name="Schroeder D."/>
            <person name="de Vargas C."/>
            <person name="Verret F."/>
            <person name="von Dassow P."/>
            <person name="Valentin K."/>
            <person name="Van de Peer Y."/>
            <person name="Wheeler G."/>
            <person name="Dacks J.B."/>
            <person name="Delwiche C.F."/>
            <person name="Dyhrman S.T."/>
            <person name="Glockner G."/>
            <person name="John U."/>
            <person name="Richards T."/>
            <person name="Worden A.Z."/>
            <person name="Zhang X."/>
            <person name="Grigoriev I.V."/>
            <person name="Allen A.E."/>
            <person name="Bidle K."/>
            <person name="Borodovsky M."/>
            <person name="Bowler C."/>
            <person name="Brownlee C."/>
            <person name="Cock J.M."/>
            <person name="Elias M."/>
            <person name="Gladyshev V.N."/>
            <person name="Groth M."/>
            <person name="Guda C."/>
            <person name="Hadaegh A."/>
            <person name="Iglesias-Rodriguez M.D."/>
            <person name="Jenkins J."/>
            <person name="Jones B.M."/>
            <person name="Lawson T."/>
            <person name="Leese F."/>
            <person name="Lindquist E."/>
            <person name="Lobanov A."/>
            <person name="Lomsadze A."/>
            <person name="Malik S.B."/>
            <person name="Marsh M.E."/>
            <person name="Mackinder L."/>
            <person name="Mock T."/>
            <person name="Mueller-Roeber B."/>
            <person name="Pagarete A."/>
            <person name="Parker M."/>
            <person name="Probert I."/>
            <person name="Quesneville H."/>
            <person name="Raines C."/>
            <person name="Rensing S.A."/>
            <person name="Riano-Pachon D.M."/>
            <person name="Richier S."/>
            <person name="Rokitta S."/>
            <person name="Shiraiwa Y."/>
            <person name="Soanes D.M."/>
            <person name="van der Giezen M."/>
            <person name="Wahlund T.M."/>
            <person name="Williams B."/>
            <person name="Wilson W."/>
            <person name="Wolfe G."/>
            <person name="Wurch L.L."/>
        </authorList>
    </citation>
    <scope>NUCLEOTIDE SEQUENCE</scope>
</reference>
<dbReference type="AlphaFoldDB" id="A0A0D3IUP5"/>
<dbReference type="Proteomes" id="UP000013827">
    <property type="component" value="Unassembled WGS sequence"/>
</dbReference>
<dbReference type="GO" id="GO:0008682">
    <property type="term" value="F:3-demethoxyubiquinol 3-hydroxylase activity"/>
    <property type="evidence" value="ECO:0007669"/>
    <property type="project" value="TreeGrafter"/>
</dbReference>
<dbReference type="InterPro" id="IPR009078">
    <property type="entry name" value="Ferritin-like_SF"/>
</dbReference>